<feature type="transmembrane region" description="Helical" evidence="11">
    <location>
        <begin position="821"/>
        <end position="840"/>
    </location>
</feature>
<keyword evidence="9 11" id="KW-0472">Membrane</keyword>
<feature type="transmembrane region" description="Helical" evidence="11">
    <location>
        <begin position="941"/>
        <end position="963"/>
    </location>
</feature>
<accession>A0AAV2YMM9</accession>
<feature type="transmembrane region" description="Helical" evidence="11">
    <location>
        <begin position="773"/>
        <end position="790"/>
    </location>
</feature>
<feature type="transmembrane region" description="Helical" evidence="11">
    <location>
        <begin position="544"/>
        <end position="566"/>
    </location>
</feature>
<evidence type="ECO:0000256" key="2">
    <source>
        <dbReference type="ARBA" id="ARBA00004687"/>
    </source>
</evidence>
<keyword evidence="10" id="KW-0325">Glycoprotein</keyword>
<dbReference type="GO" id="GO:0005789">
    <property type="term" value="C:endoplasmic reticulum membrane"/>
    <property type="evidence" value="ECO:0007669"/>
    <property type="project" value="UniProtKB-SubCell"/>
</dbReference>
<evidence type="ECO:0000256" key="3">
    <source>
        <dbReference type="ARBA" id="ARBA00008695"/>
    </source>
</evidence>
<dbReference type="Pfam" id="PF01663">
    <property type="entry name" value="Phosphodiest"/>
    <property type="match status" value="1"/>
</dbReference>
<reference evidence="12" key="1">
    <citation type="submission" date="2022-11" db="EMBL/GenBank/DDBJ databases">
        <authorList>
            <person name="Morgan W.R."/>
            <person name="Tartar A."/>
        </authorList>
    </citation>
    <scope>NUCLEOTIDE SEQUENCE</scope>
    <source>
        <strain evidence="12">ARSEF 373</strain>
    </source>
</reference>
<dbReference type="GO" id="GO:0051377">
    <property type="term" value="F:mannose-ethanolamine phosphotransferase activity"/>
    <property type="evidence" value="ECO:0007669"/>
    <property type="project" value="InterPro"/>
</dbReference>
<evidence type="ECO:0000256" key="6">
    <source>
        <dbReference type="ARBA" id="ARBA00022692"/>
    </source>
</evidence>
<reference evidence="12" key="2">
    <citation type="journal article" date="2023" name="Microbiol Resour">
        <title>Decontamination and Annotation of the Draft Genome Sequence of the Oomycete Lagenidium giganteum ARSEF 373.</title>
        <authorList>
            <person name="Morgan W.R."/>
            <person name="Tartar A."/>
        </authorList>
    </citation>
    <scope>NUCLEOTIDE SEQUENCE</scope>
    <source>
        <strain evidence="12">ARSEF 373</strain>
    </source>
</reference>
<comment type="similarity">
    <text evidence="3">Belongs to the PIGG/PIGN/PIGO family. PIGO subfamily.</text>
</comment>
<dbReference type="PANTHER" id="PTHR23071">
    <property type="entry name" value="PHOSPHATIDYLINOSITOL GLYCAN"/>
    <property type="match status" value="1"/>
</dbReference>
<comment type="subcellular location">
    <subcellularLocation>
        <location evidence="1">Endoplasmic reticulum membrane</location>
        <topology evidence="1">Multi-pass membrane protein</topology>
    </subcellularLocation>
</comment>
<dbReference type="PANTHER" id="PTHR23071:SF1">
    <property type="entry name" value="GPI ETHANOLAMINE PHOSPHATE TRANSFERASE 3"/>
    <property type="match status" value="1"/>
</dbReference>
<keyword evidence="8 11" id="KW-1133">Transmembrane helix</keyword>
<sequence>MRRAGWTSLLWLTCVHTVAFYLFTTGFFLTRFEVKNVSVCTELPHEQAIAPGGAAGGALRREEDREAAAAALAAATATADTTGCWLEPRFRRVIFVVVDALRFDFVAAPAEADTPPDSDAAFYRHHLRVLTETLAAQPTRSLLFKFVADPPTMTMQRLKGLTTGSLPTFLDIKDNMASSSAIAEDNLIQQMHLLQRPMVFMGDDTWDALYAPYFTRKYSYDSFNVKDLDTVDNGVLRHLFPELQQDDWRLLIAHFLGVDHVGHTHGPSSPFMTKKLEQMNTELGRLMKELPDDTLLLIMGDHGMSADGNHGGATDEETGAALFLYSKKPLVAEEHASHTNEWPKEVPQVDLVPTLSLLTGLPIPFGSLGMVIPQLFFGSPVNKSDEHVRSSYRHLNKALRLNVDQVRRYLLTYSTASKLPEHEYQHLETIYNQVQDLDAKLYEEERVGSGTTATKLQEALAQLQQRYLREALALGRSMWTQFDLGKMMWGVAFLVWAVVIAGCAVVSFNNLELGFPVRGVTIGAGLATAVVLSGFQPISLPSDIWSKMAVITTTIGLLDATAQVVFNRASTPSRTSSLWSVPSLPSMAAFLVVLLHVLALTSNSFIVAEDAVMHFFSMTAGLCLFVHTYRSARPKTKEVGLVMSVVFMVVTRIARGISPPNIIQSTPSMLRTLLTTVALVALAFALVTFREKWSTMTSWLRKVGFLACVLSGISCLVYWYFSPLESKLLRLWLPRSVLLAPLIFVVVLIQVYSSDRQSLRSARPGMVVFRLDYFVLLLLLVPAYMLVLGPTSPVSVLLLILQSWSFSFVVFCCTDHAVPTSFVLLWTSVVYQSFFLSGHQNTFTSLQNAAGFVGFDDFDFLFAGALLAFNTYGNYLVLLAALPLLLFNFVSKKSWQGLRSQWWQAVLAIVAYFALNATVSTVFVGIQRRHLMVWAIFAPKYIFDGITLLVIEALLLLLSPLVLRHFQVKTNE</sequence>
<evidence type="ECO:0000256" key="4">
    <source>
        <dbReference type="ARBA" id="ARBA00022502"/>
    </source>
</evidence>
<feature type="transmembrane region" description="Helical" evidence="11">
    <location>
        <begin position="520"/>
        <end position="538"/>
    </location>
</feature>
<keyword evidence="5" id="KW-0808">Transferase</keyword>
<keyword evidence="13" id="KW-1185">Reference proteome</keyword>
<evidence type="ECO:0000256" key="7">
    <source>
        <dbReference type="ARBA" id="ARBA00022824"/>
    </source>
</evidence>
<protein>
    <recommendedName>
        <fullName evidence="14">GPI ethanolamine phosphate transferase 3</fullName>
    </recommendedName>
</protein>
<evidence type="ECO:0000256" key="1">
    <source>
        <dbReference type="ARBA" id="ARBA00004477"/>
    </source>
</evidence>
<evidence type="ECO:0000313" key="13">
    <source>
        <dbReference type="Proteomes" id="UP001146120"/>
    </source>
</evidence>
<dbReference type="CDD" id="cd16023">
    <property type="entry name" value="GPI_EPT_3"/>
    <property type="match status" value="1"/>
</dbReference>
<evidence type="ECO:0000256" key="9">
    <source>
        <dbReference type="ARBA" id="ARBA00023136"/>
    </source>
</evidence>
<feature type="transmembrane region" description="Helical" evidence="11">
    <location>
        <begin position="699"/>
        <end position="721"/>
    </location>
</feature>
<dbReference type="Proteomes" id="UP001146120">
    <property type="component" value="Unassembled WGS sequence"/>
</dbReference>
<organism evidence="12 13">
    <name type="scientific">Lagenidium giganteum</name>
    <dbReference type="NCBI Taxonomy" id="4803"/>
    <lineage>
        <taxon>Eukaryota</taxon>
        <taxon>Sar</taxon>
        <taxon>Stramenopiles</taxon>
        <taxon>Oomycota</taxon>
        <taxon>Peronosporomycetes</taxon>
        <taxon>Pythiales</taxon>
        <taxon>Pythiaceae</taxon>
    </lineage>
</organism>
<dbReference type="EMBL" id="DAKRPA010000236">
    <property type="protein sequence ID" value="DAZ94731.1"/>
    <property type="molecule type" value="Genomic_DNA"/>
</dbReference>
<feature type="transmembrane region" description="Helical" evidence="11">
    <location>
        <begin position="669"/>
        <end position="687"/>
    </location>
</feature>
<dbReference type="SUPFAM" id="SSF53649">
    <property type="entry name" value="Alkaline phosphatase-like"/>
    <property type="match status" value="1"/>
</dbReference>
<feature type="transmembrane region" description="Helical" evidence="11">
    <location>
        <begin position="902"/>
        <end position="926"/>
    </location>
</feature>
<dbReference type="InterPro" id="IPR037675">
    <property type="entry name" value="PIG-O_N"/>
</dbReference>
<feature type="transmembrane region" description="Helical" evidence="11">
    <location>
        <begin position="487"/>
        <end position="508"/>
    </location>
</feature>
<gene>
    <name evidence="12" type="ORF">N0F65_012684</name>
</gene>
<dbReference type="Gene3D" id="3.40.720.10">
    <property type="entry name" value="Alkaline Phosphatase, subunit A"/>
    <property type="match status" value="1"/>
</dbReference>
<evidence type="ECO:0000256" key="5">
    <source>
        <dbReference type="ARBA" id="ARBA00022679"/>
    </source>
</evidence>
<dbReference type="InterPro" id="IPR039524">
    <property type="entry name" value="PIGO/GPI13"/>
</dbReference>
<dbReference type="InterPro" id="IPR017850">
    <property type="entry name" value="Alkaline_phosphatase_core_sf"/>
</dbReference>
<feature type="transmembrane region" description="Helical" evidence="11">
    <location>
        <begin position="796"/>
        <end position="814"/>
    </location>
</feature>
<feature type="transmembrane region" description="Helical" evidence="11">
    <location>
        <begin position="578"/>
        <end position="599"/>
    </location>
</feature>
<feature type="transmembrane region" description="Helical" evidence="11">
    <location>
        <begin position="611"/>
        <end position="627"/>
    </location>
</feature>
<evidence type="ECO:0000313" key="12">
    <source>
        <dbReference type="EMBL" id="DAZ94731.1"/>
    </source>
</evidence>
<proteinExistence type="inferred from homology"/>
<keyword evidence="4" id="KW-0337">GPI-anchor biosynthesis</keyword>
<feature type="transmembrane region" description="Helical" evidence="11">
    <location>
        <begin position="639"/>
        <end position="657"/>
    </location>
</feature>
<comment type="pathway">
    <text evidence="2">Glycolipid biosynthesis; glycosylphosphatidylinositol-anchor biosynthesis.</text>
</comment>
<evidence type="ECO:0000256" key="10">
    <source>
        <dbReference type="ARBA" id="ARBA00023180"/>
    </source>
</evidence>
<dbReference type="AlphaFoldDB" id="A0AAV2YMM9"/>
<name>A0AAV2YMM9_9STRA</name>
<keyword evidence="6 11" id="KW-0812">Transmembrane</keyword>
<evidence type="ECO:0000256" key="8">
    <source>
        <dbReference type="ARBA" id="ARBA00022989"/>
    </source>
</evidence>
<feature type="transmembrane region" description="Helical" evidence="11">
    <location>
        <begin position="860"/>
        <end position="890"/>
    </location>
</feature>
<evidence type="ECO:0000256" key="11">
    <source>
        <dbReference type="SAM" id="Phobius"/>
    </source>
</evidence>
<evidence type="ECO:0008006" key="14">
    <source>
        <dbReference type="Google" id="ProtNLM"/>
    </source>
</evidence>
<keyword evidence="7" id="KW-0256">Endoplasmic reticulum</keyword>
<feature type="transmembrane region" description="Helical" evidence="11">
    <location>
        <begin position="733"/>
        <end position="752"/>
    </location>
</feature>
<dbReference type="GO" id="GO:0006506">
    <property type="term" value="P:GPI anchor biosynthetic process"/>
    <property type="evidence" value="ECO:0007669"/>
    <property type="project" value="UniProtKB-KW"/>
</dbReference>
<comment type="caution">
    <text evidence="12">The sequence shown here is derived from an EMBL/GenBank/DDBJ whole genome shotgun (WGS) entry which is preliminary data.</text>
</comment>
<dbReference type="InterPro" id="IPR002591">
    <property type="entry name" value="Phosphodiest/P_Trfase"/>
</dbReference>